<comment type="caution">
    <text evidence="1">The sequence shown here is derived from an EMBL/GenBank/DDBJ whole genome shotgun (WGS) entry which is preliminary data.</text>
</comment>
<accession>A0A2G9ZN92</accession>
<dbReference type="InterPro" id="IPR017439">
    <property type="entry name" value="Amidohydrolase"/>
</dbReference>
<protein>
    <recommendedName>
        <fullName evidence="3">Amidohydrolase</fullName>
    </recommendedName>
</protein>
<reference evidence="1 2" key="1">
    <citation type="submission" date="2017-09" db="EMBL/GenBank/DDBJ databases">
        <title>Depth-based differentiation of microbial function through sediment-hosted aquifers and enrichment of novel symbionts in the deep terrestrial subsurface.</title>
        <authorList>
            <person name="Probst A.J."/>
            <person name="Ladd B."/>
            <person name="Jarett J.K."/>
            <person name="Geller-Mcgrath D.E."/>
            <person name="Sieber C.M."/>
            <person name="Emerson J.B."/>
            <person name="Anantharaman K."/>
            <person name="Thomas B.C."/>
            <person name="Malmstrom R."/>
            <person name="Stieglmeier M."/>
            <person name="Klingl A."/>
            <person name="Woyke T."/>
            <person name="Ryan C.M."/>
            <person name="Banfield J.F."/>
        </authorList>
    </citation>
    <scope>NUCLEOTIDE SEQUENCE [LARGE SCALE GENOMIC DNA]</scope>
    <source>
        <strain evidence="1">CG23_combo_of_CG06-09_8_20_14_all_49_15</strain>
    </source>
</reference>
<sequence>MNEQIGQFENIKFNISEFIKHRSEQLTPEMLKIYQELHENPELGGEEFETAQRIINFLKTQKIKIVAEGIGGTGVIAVVEGKKEGPTIALRADIDALPIDEDESHEPRSKKKA</sequence>
<proteinExistence type="predicted"/>
<dbReference type="EMBL" id="PCSD01000051">
    <property type="protein sequence ID" value="PIP33808.1"/>
    <property type="molecule type" value="Genomic_DNA"/>
</dbReference>
<dbReference type="PANTHER" id="PTHR11014">
    <property type="entry name" value="PEPTIDASE M20 FAMILY MEMBER"/>
    <property type="match status" value="1"/>
</dbReference>
<dbReference type="AlphaFoldDB" id="A0A2G9ZN92"/>
<evidence type="ECO:0000313" key="2">
    <source>
        <dbReference type="Proteomes" id="UP000230729"/>
    </source>
</evidence>
<dbReference type="GO" id="GO:0016787">
    <property type="term" value="F:hydrolase activity"/>
    <property type="evidence" value="ECO:0007669"/>
    <property type="project" value="InterPro"/>
</dbReference>
<dbReference type="SUPFAM" id="SSF53187">
    <property type="entry name" value="Zn-dependent exopeptidases"/>
    <property type="match status" value="1"/>
</dbReference>
<name>A0A2G9ZN92_9BACT</name>
<organism evidence="1 2">
    <name type="scientific">Candidatus Falkowbacteria bacterium CG23_combo_of_CG06-09_8_20_14_all_49_15</name>
    <dbReference type="NCBI Taxonomy" id="1974572"/>
    <lineage>
        <taxon>Bacteria</taxon>
        <taxon>Candidatus Falkowiibacteriota</taxon>
    </lineage>
</organism>
<evidence type="ECO:0000313" key="1">
    <source>
        <dbReference type="EMBL" id="PIP33808.1"/>
    </source>
</evidence>
<dbReference type="PANTHER" id="PTHR11014:SF63">
    <property type="entry name" value="METALLOPEPTIDASE, PUTATIVE (AFU_ORTHOLOGUE AFUA_6G09600)-RELATED"/>
    <property type="match status" value="1"/>
</dbReference>
<dbReference type="Proteomes" id="UP000230729">
    <property type="component" value="Unassembled WGS sequence"/>
</dbReference>
<dbReference type="Gene3D" id="3.40.630.10">
    <property type="entry name" value="Zn peptidases"/>
    <property type="match status" value="1"/>
</dbReference>
<evidence type="ECO:0008006" key="3">
    <source>
        <dbReference type="Google" id="ProtNLM"/>
    </source>
</evidence>
<gene>
    <name evidence="1" type="ORF">COX22_02450</name>
</gene>